<dbReference type="InterPro" id="IPR013210">
    <property type="entry name" value="LRR_N_plant-typ"/>
</dbReference>
<evidence type="ECO:0000256" key="11">
    <source>
        <dbReference type="ARBA" id="ARBA00023180"/>
    </source>
</evidence>
<evidence type="ECO:0000256" key="1">
    <source>
        <dbReference type="ARBA" id="ARBA00004479"/>
    </source>
</evidence>
<feature type="signal peptide" evidence="12">
    <location>
        <begin position="1"/>
        <end position="30"/>
    </location>
</feature>
<evidence type="ECO:0000256" key="2">
    <source>
        <dbReference type="ARBA" id="ARBA00022614"/>
    </source>
</evidence>
<dbReference type="EMBL" id="LIHL02000007">
    <property type="protein sequence ID" value="KAF5466220.1"/>
    <property type="molecule type" value="Genomic_DNA"/>
</dbReference>
<reference evidence="14" key="1">
    <citation type="submission" date="2015-10" db="EMBL/GenBank/DDBJ databases">
        <authorList>
            <person name="Martinez-Garcia P.J."/>
            <person name="Crepeau M.W."/>
            <person name="Puiu D."/>
            <person name="Gonzalez-Ibeas D."/>
            <person name="Whalen J."/>
            <person name="Stevens K."/>
            <person name="Paul R."/>
            <person name="Butterfield T."/>
            <person name="Britton M."/>
            <person name="Reagan R."/>
            <person name="Chakraborty S."/>
            <person name="Walawage S.L."/>
            <person name="Vasquez-Gross H.A."/>
            <person name="Cardeno C."/>
            <person name="Famula R."/>
            <person name="Pratt K."/>
            <person name="Kuruganti S."/>
            <person name="Aradhya M.K."/>
            <person name="Leslie C.A."/>
            <person name="Dandekar A.M."/>
            <person name="Salzberg S.L."/>
            <person name="Wegrzyn J.L."/>
            <person name="Langley C.H."/>
            <person name="Neale D.B."/>
        </authorList>
    </citation>
    <scope>NUCLEOTIDE SEQUENCE</scope>
    <source>
        <tissue evidence="14">Leaves</tissue>
    </source>
</reference>
<feature type="chain" id="PRO_5032709403" description="Leucine-rich repeat-containing N-terminal plant-type domain-containing protein" evidence="12">
    <location>
        <begin position="31"/>
        <end position="227"/>
    </location>
</feature>
<name>A0A834CUN0_JUGRE</name>
<proteinExistence type="predicted"/>
<protein>
    <recommendedName>
        <fullName evidence="13">Leucine-rich repeat-containing N-terminal plant-type domain-containing protein</fullName>
    </recommendedName>
</protein>
<dbReference type="Gene3D" id="3.80.10.10">
    <property type="entry name" value="Ribonuclease Inhibitor"/>
    <property type="match status" value="2"/>
</dbReference>
<dbReference type="InterPro" id="IPR032675">
    <property type="entry name" value="LRR_dom_sf"/>
</dbReference>
<sequence>MERTDHPLSLIMVIMMLVHCCLLMGSSVMAATITNISTDQSALLALKAHITRDPNNVLAKNWSSSSTTPVCNWVGVTCGSRHLRVTVLDLSFMNLTGTIPPHLGNLSFLVELRFNNNSFHGSLPHELARLRRLKLIILGYNNLEGEIPSFLGSLPYLESLYLYNNQFKGPIPSSIFTSSSLRVLHLSDNPLSGSIPREIGNLTMLKELYLEQNDLKGAFSSNTLRII</sequence>
<dbReference type="SUPFAM" id="SSF52058">
    <property type="entry name" value="L domain-like"/>
    <property type="match status" value="1"/>
</dbReference>
<dbReference type="InterPro" id="IPR053211">
    <property type="entry name" value="DNA_repair-toleration"/>
</dbReference>
<dbReference type="GO" id="GO:0016020">
    <property type="term" value="C:membrane"/>
    <property type="evidence" value="ECO:0007669"/>
    <property type="project" value="UniProtKB-SubCell"/>
</dbReference>
<comment type="subcellular location">
    <subcellularLocation>
        <location evidence="1">Membrane</location>
        <topology evidence="1">Single-pass type I membrane protein</topology>
    </subcellularLocation>
</comment>
<evidence type="ECO:0000313" key="15">
    <source>
        <dbReference type="Proteomes" id="UP000619265"/>
    </source>
</evidence>
<evidence type="ECO:0000259" key="13">
    <source>
        <dbReference type="Pfam" id="PF08263"/>
    </source>
</evidence>
<dbReference type="GO" id="GO:0005524">
    <property type="term" value="F:ATP binding"/>
    <property type="evidence" value="ECO:0007669"/>
    <property type="project" value="UniProtKB-KW"/>
</dbReference>
<keyword evidence="3" id="KW-0812">Transmembrane</keyword>
<comment type="caution">
    <text evidence="14">The sequence shown here is derived from an EMBL/GenBank/DDBJ whole genome shotgun (WGS) entry which is preliminary data.</text>
</comment>
<keyword evidence="10" id="KW-0675">Receptor</keyword>
<evidence type="ECO:0000256" key="12">
    <source>
        <dbReference type="SAM" id="SignalP"/>
    </source>
</evidence>
<keyword evidence="11" id="KW-0325">Glycoprotein</keyword>
<keyword evidence="7" id="KW-0067">ATP-binding</keyword>
<keyword evidence="8" id="KW-1133">Transmembrane helix</keyword>
<evidence type="ECO:0000256" key="6">
    <source>
        <dbReference type="ARBA" id="ARBA00022741"/>
    </source>
</evidence>
<dbReference type="InterPro" id="IPR001611">
    <property type="entry name" value="Leu-rich_rpt"/>
</dbReference>
<evidence type="ECO:0000256" key="5">
    <source>
        <dbReference type="ARBA" id="ARBA00022737"/>
    </source>
</evidence>
<reference evidence="14" key="2">
    <citation type="submission" date="2020-03" db="EMBL/GenBank/DDBJ databases">
        <title>Walnut 2.0.</title>
        <authorList>
            <person name="Marrano A."/>
            <person name="Britton M."/>
            <person name="Zimin A.V."/>
            <person name="Zaini P.A."/>
            <person name="Workman R."/>
            <person name="Puiu D."/>
            <person name="Bianco L."/>
            <person name="Allen B.J."/>
            <person name="Troggio M."/>
            <person name="Leslie C.A."/>
            <person name="Timp W."/>
            <person name="Dendekar A."/>
            <person name="Salzberg S.L."/>
            <person name="Neale D.B."/>
        </authorList>
    </citation>
    <scope>NUCLEOTIDE SEQUENCE</scope>
    <source>
        <tissue evidence="14">Leaves</tissue>
    </source>
</reference>
<gene>
    <name evidence="14" type="ORF">F2P56_016167</name>
</gene>
<evidence type="ECO:0000256" key="4">
    <source>
        <dbReference type="ARBA" id="ARBA00022729"/>
    </source>
</evidence>
<evidence type="ECO:0000256" key="8">
    <source>
        <dbReference type="ARBA" id="ARBA00022989"/>
    </source>
</evidence>
<keyword evidence="6" id="KW-0547">Nucleotide-binding</keyword>
<keyword evidence="5" id="KW-0677">Repeat</keyword>
<dbReference type="PANTHER" id="PTHR48060">
    <property type="entry name" value="DNA DAMAGE-REPAIR/TOLERATION PROTEIN DRT100"/>
    <property type="match status" value="1"/>
</dbReference>
<keyword evidence="9" id="KW-0472">Membrane</keyword>
<dbReference type="Pfam" id="PF13855">
    <property type="entry name" value="LRR_8"/>
    <property type="match status" value="1"/>
</dbReference>
<dbReference type="Gramene" id="Jr07_26030_p1">
    <property type="protein sequence ID" value="cds.Jr07_26030_p1"/>
    <property type="gene ID" value="Jr07_26030"/>
</dbReference>
<evidence type="ECO:0000256" key="9">
    <source>
        <dbReference type="ARBA" id="ARBA00023136"/>
    </source>
</evidence>
<dbReference type="AlphaFoldDB" id="A0A834CUN0"/>
<dbReference type="Pfam" id="PF08263">
    <property type="entry name" value="LRRNT_2"/>
    <property type="match status" value="1"/>
</dbReference>
<dbReference type="FunFam" id="3.80.10.10:FF:000101">
    <property type="entry name" value="LRR receptor-like serine/threonine-protein kinase ERECTA"/>
    <property type="match status" value="1"/>
</dbReference>
<evidence type="ECO:0000256" key="10">
    <source>
        <dbReference type="ARBA" id="ARBA00023170"/>
    </source>
</evidence>
<keyword evidence="2" id="KW-0433">Leucine-rich repeat</keyword>
<accession>A0A834CUN0</accession>
<evidence type="ECO:0000256" key="3">
    <source>
        <dbReference type="ARBA" id="ARBA00022692"/>
    </source>
</evidence>
<evidence type="ECO:0000313" key="14">
    <source>
        <dbReference type="EMBL" id="KAF5466220.1"/>
    </source>
</evidence>
<dbReference type="PANTHER" id="PTHR48060:SF21">
    <property type="entry name" value="L DOMAIN-LIKE PROTEIN"/>
    <property type="match status" value="1"/>
</dbReference>
<dbReference type="Pfam" id="PF00560">
    <property type="entry name" value="LRR_1"/>
    <property type="match status" value="3"/>
</dbReference>
<dbReference type="Proteomes" id="UP000619265">
    <property type="component" value="Unassembled WGS sequence"/>
</dbReference>
<keyword evidence="4 12" id="KW-0732">Signal</keyword>
<feature type="domain" description="Leucine-rich repeat-containing N-terminal plant-type" evidence="13">
    <location>
        <begin position="37"/>
        <end position="78"/>
    </location>
</feature>
<organism evidence="14 15">
    <name type="scientific">Juglans regia</name>
    <name type="common">English walnut</name>
    <dbReference type="NCBI Taxonomy" id="51240"/>
    <lineage>
        <taxon>Eukaryota</taxon>
        <taxon>Viridiplantae</taxon>
        <taxon>Streptophyta</taxon>
        <taxon>Embryophyta</taxon>
        <taxon>Tracheophyta</taxon>
        <taxon>Spermatophyta</taxon>
        <taxon>Magnoliopsida</taxon>
        <taxon>eudicotyledons</taxon>
        <taxon>Gunneridae</taxon>
        <taxon>Pentapetalae</taxon>
        <taxon>rosids</taxon>
        <taxon>fabids</taxon>
        <taxon>Fagales</taxon>
        <taxon>Juglandaceae</taxon>
        <taxon>Juglans</taxon>
    </lineage>
</organism>
<evidence type="ECO:0000256" key="7">
    <source>
        <dbReference type="ARBA" id="ARBA00022840"/>
    </source>
</evidence>